<dbReference type="PANTHER" id="PTHR39203">
    <property type="entry name" value="CYTOPLASMIC PROTEIN-RELATED"/>
    <property type="match status" value="1"/>
</dbReference>
<evidence type="ECO:0000313" key="3">
    <source>
        <dbReference type="Proteomes" id="UP000288669"/>
    </source>
</evidence>
<dbReference type="EMBL" id="NGJZ01000001">
    <property type="protein sequence ID" value="RSU08797.1"/>
    <property type="molecule type" value="Genomic_DNA"/>
</dbReference>
<dbReference type="Pfam" id="PF04266">
    <property type="entry name" value="ASCH"/>
    <property type="match status" value="1"/>
</dbReference>
<dbReference type="Proteomes" id="UP000288669">
    <property type="component" value="Unassembled WGS sequence"/>
</dbReference>
<dbReference type="InterPro" id="IPR007374">
    <property type="entry name" value="ASCH_domain"/>
</dbReference>
<dbReference type="SMART" id="SM01022">
    <property type="entry name" value="ASCH"/>
    <property type="match status" value="1"/>
</dbReference>
<keyword evidence="3" id="KW-1185">Reference proteome</keyword>
<proteinExistence type="predicted"/>
<evidence type="ECO:0000259" key="1">
    <source>
        <dbReference type="SMART" id="SM01022"/>
    </source>
</evidence>
<gene>
    <name evidence="2" type="ORF">CBF30_03035</name>
</gene>
<organism evidence="2 3">
    <name type="scientific">Vagococcus entomophilus</name>
    <dbReference type="NCBI Taxonomy" id="1160095"/>
    <lineage>
        <taxon>Bacteria</taxon>
        <taxon>Bacillati</taxon>
        <taxon>Bacillota</taxon>
        <taxon>Bacilli</taxon>
        <taxon>Lactobacillales</taxon>
        <taxon>Enterococcaceae</taxon>
        <taxon>Vagococcus</taxon>
    </lineage>
</organism>
<dbReference type="SUPFAM" id="SSF88697">
    <property type="entry name" value="PUA domain-like"/>
    <property type="match status" value="1"/>
</dbReference>
<sequence>MHHVLATDDFSPRVIHAKLQINNRKSRNEVTKLTTIQNYWKTYASTHPSVQEEIPDAWMFGNGSEKMGNELGKLVVEGIKTATCSAHFLFEMEKEPLPKIGQYDIVLSGNHQPLAIIQTTSVEIVPMKNVSKDFAYAEGEGNRSYDYWYQEHKLFFTELLKEYGRAFTPDILLVCQQFKVVDVWNKFHVRG</sequence>
<protein>
    <recommendedName>
        <fullName evidence="1">ASCH domain-containing protein</fullName>
    </recommendedName>
</protein>
<dbReference type="AlphaFoldDB" id="A0A430ALN4"/>
<dbReference type="PANTHER" id="PTHR39203:SF1">
    <property type="entry name" value="CYTOPLASMIC PROTEIN"/>
    <property type="match status" value="1"/>
</dbReference>
<comment type="caution">
    <text evidence="2">The sequence shown here is derived from an EMBL/GenBank/DDBJ whole genome shotgun (WGS) entry which is preliminary data.</text>
</comment>
<feature type="domain" description="ASCH" evidence="1">
    <location>
        <begin position="58"/>
        <end position="182"/>
    </location>
</feature>
<dbReference type="InterPro" id="IPR015947">
    <property type="entry name" value="PUA-like_sf"/>
</dbReference>
<dbReference type="CDD" id="cd06553">
    <property type="entry name" value="ASCH_Ef3133_like"/>
    <property type="match status" value="1"/>
</dbReference>
<dbReference type="Gene3D" id="3.10.400.10">
    <property type="entry name" value="Sulfate adenylyltransferase"/>
    <property type="match status" value="1"/>
</dbReference>
<reference evidence="2 3" key="1">
    <citation type="submission" date="2017-05" db="EMBL/GenBank/DDBJ databases">
        <title>Vagococcus spp. assemblies.</title>
        <authorList>
            <person name="Gulvik C.A."/>
        </authorList>
    </citation>
    <scope>NUCLEOTIDE SEQUENCE [LARGE SCALE GENOMIC DNA]</scope>
    <source>
        <strain evidence="2 3">DSM 24756</strain>
    </source>
</reference>
<dbReference type="InterPro" id="IPR009326">
    <property type="entry name" value="DUF984"/>
</dbReference>
<dbReference type="OrthoDB" id="9807542at2"/>
<evidence type="ECO:0000313" key="2">
    <source>
        <dbReference type="EMBL" id="RSU08797.1"/>
    </source>
</evidence>
<name>A0A430ALN4_9ENTE</name>
<accession>A0A430ALN4</accession>